<protein>
    <submittedName>
        <fullName evidence="2">Surface antigen</fullName>
    </submittedName>
</protein>
<gene>
    <name evidence="2" type="ORF">C923_02020</name>
</gene>
<dbReference type="NCBIfam" id="TIGR01477">
    <property type="entry name" value="RIFIN"/>
    <property type="match status" value="2"/>
</dbReference>
<dbReference type="InterPro" id="IPR006373">
    <property type="entry name" value="VSA_Rifin"/>
</dbReference>
<dbReference type="Pfam" id="PF02009">
    <property type="entry name" value="RIFIN"/>
    <property type="match status" value="3"/>
</dbReference>
<feature type="transmembrane region" description="Helical" evidence="1">
    <location>
        <begin position="227"/>
        <end position="254"/>
    </location>
</feature>
<dbReference type="AlphaFoldDB" id="W7JEG3"/>
<evidence type="ECO:0000256" key="1">
    <source>
        <dbReference type="SAM" id="Phobius"/>
    </source>
</evidence>
<dbReference type="SUPFAM" id="SSF47473">
    <property type="entry name" value="EF-hand"/>
    <property type="match status" value="1"/>
</dbReference>
<proteinExistence type="predicted"/>
<organism evidence="2 3">
    <name type="scientific">Plasmodium falciparum UGT5.1</name>
    <dbReference type="NCBI Taxonomy" id="1237627"/>
    <lineage>
        <taxon>Eukaryota</taxon>
        <taxon>Sar</taxon>
        <taxon>Alveolata</taxon>
        <taxon>Apicomplexa</taxon>
        <taxon>Aconoidasida</taxon>
        <taxon>Haemosporida</taxon>
        <taxon>Plasmodiidae</taxon>
        <taxon>Plasmodium</taxon>
        <taxon>Plasmodium (Laverania)</taxon>
    </lineage>
</organism>
<dbReference type="EMBL" id="KE124504">
    <property type="protein sequence ID" value="EWC77322.1"/>
    <property type="molecule type" value="Genomic_DNA"/>
</dbReference>
<evidence type="ECO:0000313" key="3">
    <source>
        <dbReference type="Proteomes" id="UP000030697"/>
    </source>
</evidence>
<reference evidence="2 3" key="1">
    <citation type="submission" date="2013-02" db="EMBL/GenBank/DDBJ databases">
        <title>The Genome Sequence of Plasmodium falciparum UGT5.1.</title>
        <authorList>
            <consortium name="The Broad Institute Genome Sequencing Platform"/>
            <consortium name="The Broad Institute Genome Sequencing Center for Infectious Disease"/>
            <person name="Neafsey D."/>
            <person name="Cheeseman I."/>
            <person name="Volkman S."/>
            <person name="Adams J."/>
            <person name="Walker B."/>
            <person name="Young S.K."/>
            <person name="Zeng Q."/>
            <person name="Gargeya S."/>
            <person name="Fitzgerald M."/>
            <person name="Haas B."/>
            <person name="Abouelleil A."/>
            <person name="Alvarado L."/>
            <person name="Arachchi H.M."/>
            <person name="Berlin A.M."/>
            <person name="Chapman S.B."/>
            <person name="Dewar J."/>
            <person name="Goldberg J."/>
            <person name="Griggs A."/>
            <person name="Gujja S."/>
            <person name="Hansen M."/>
            <person name="Howarth C."/>
            <person name="Imamovic A."/>
            <person name="Larimer J."/>
            <person name="McCowan C."/>
            <person name="Murphy C."/>
            <person name="Neiman D."/>
            <person name="Pearson M."/>
            <person name="Priest M."/>
            <person name="Roberts A."/>
            <person name="Saif S."/>
            <person name="Shea T."/>
            <person name="Sisk P."/>
            <person name="Sykes S."/>
            <person name="Wortman J."/>
            <person name="Nusbaum C."/>
            <person name="Birren B."/>
        </authorList>
    </citation>
    <scope>NUCLEOTIDE SEQUENCE [LARGE SCALE GENOMIC DNA]</scope>
    <source>
        <strain evidence="2 3">UGT5.1</strain>
    </source>
</reference>
<evidence type="ECO:0000313" key="2">
    <source>
        <dbReference type="EMBL" id="EWC77322.1"/>
    </source>
</evidence>
<dbReference type="Proteomes" id="UP000030697">
    <property type="component" value="Unassembled WGS sequence"/>
</dbReference>
<dbReference type="InterPro" id="IPR011992">
    <property type="entry name" value="EF-hand-dom_pair"/>
</dbReference>
<keyword evidence="1" id="KW-0812">Transmembrane</keyword>
<sequence length="554" mass="61582">MKTTRQKCKEQCDKEIQKIILKDKLEKQMEQQLITLEAKIDTDDIPTCICEKSLEDKMEKGCLRCAQNLGGVAPGWGLLSGFGYVTWSQYISGIAAKAAADAGLKAGVKVGLVNAVKIVTKTLDGFGEVPTMDWAKLIAFGDFSDGVTLHAIFKNLNNMMNCHLDSGKYSQFSMFVQKFAKNFKPITANYSKEVAEVTKAVADAKTGVLTKAGNATSSLSTGITASIIAIVVIVLIMVHYINILLLALSLNILVINTHKKPSIRPRHIQTTRLLCECELYAPSNYDNDQEMKEVMQQFEDRTSQRFHEYDERMKTTRQKCKDRCNKEIEKIILKDKIEKELTETFATLQTDIQKEAIPTCICQKSLENKMEKNCLICGGVLGGGVMPGLGLIGGNSVYVLANYNTINVFIEKTIEALRDVSGMTNLFGDKISQFVTPAVFRKPMSLVETILSTKEKLCACPDMGNKILCSGMNPKLPEILPQKIQGAVNEGLSSVNNTWATATTPTTFFTNPIILSAIAILVIVIIMVIIYLILRYRRKKNLKKKLQYIKLLKE</sequence>
<accession>W7JEG3</accession>
<name>W7JEG3_PLAFA</name>
<feature type="transmembrane region" description="Helical" evidence="1">
    <location>
        <begin position="513"/>
        <end position="534"/>
    </location>
</feature>
<keyword evidence="1" id="KW-0472">Membrane</keyword>
<keyword evidence="1" id="KW-1133">Transmembrane helix</keyword>